<protein>
    <submittedName>
        <fullName evidence="1">Helix-turn-helix domain-containing protein</fullName>
    </submittedName>
</protein>
<evidence type="ECO:0000313" key="2">
    <source>
        <dbReference type="Proteomes" id="UP001079672"/>
    </source>
</evidence>
<organism evidence="1 2">
    <name type="scientific">Bacteroides fragilis</name>
    <dbReference type="NCBI Taxonomy" id="817"/>
    <lineage>
        <taxon>Bacteria</taxon>
        <taxon>Pseudomonadati</taxon>
        <taxon>Bacteroidota</taxon>
        <taxon>Bacteroidia</taxon>
        <taxon>Bacteroidales</taxon>
        <taxon>Bacteroidaceae</taxon>
        <taxon>Bacteroides</taxon>
    </lineage>
</organism>
<dbReference type="PANTHER" id="PTHR34585">
    <property type="match status" value="1"/>
</dbReference>
<proteinExistence type="predicted"/>
<dbReference type="GeneID" id="99672362"/>
<dbReference type="Pfam" id="PF12728">
    <property type="entry name" value="HTH_17"/>
    <property type="match status" value="1"/>
</dbReference>
<dbReference type="Proteomes" id="UP001079672">
    <property type="component" value="Unassembled WGS sequence"/>
</dbReference>
<dbReference type="InterPro" id="IPR041657">
    <property type="entry name" value="HTH_17"/>
</dbReference>
<dbReference type="RefSeq" id="WP_005807256.1">
    <property type="nucleotide sequence ID" value="NZ_CP037440.1"/>
</dbReference>
<accession>A0A081TS42</accession>
<sequence>MELINGNSEIIKDFFQAMERMLDGIGKLAKESRPNLNGEKFLSNREASKYLKVSIRTLQEWRDTGVIPYIQIKGKIIYRQSDIERLLQAYYNKERQE</sequence>
<dbReference type="Gene3D" id="1.10.1660.10">
    <property type="match status" value="1"/>
</dbReference>
<gene>
    <name evidence="1" type="ORF">O1433_08090</name>
</gene>
<dbReference type="EMBL" id="JAPTZU010000003">
    <property type="protein sequence ID" value="MCZ2687461.1"/>
    <property type="molecule type" value="Genomic_DNA"/>
</dbReference>
<dbReference type="AlphaFoldDB" id="A0A081TS42"/>
<reference evidence="1" key="1">
    <citation type="submission" date="2022-12" db="EMBL/GenBank/DDBJ databases">
        <title>Development of a Multilocus Sequence Typing Scheme for Bacteroides fragilis Based on Whole Genome Sequencing Data and Clinical Application.</title>
        <authorList>
            <person name="Nielsen F.D."/>
            <person name="Justesen U.S."/>
        </authorList>
    </citation>
    <scope>NUCLEOTIDE SEQUENCE</scope>
    <source>
        <strain evidence="1">BF_AM_ODE_DK_2015_4</strain>
    </source>
</reference>
<comment type="caution">
    <text evidence="1">The sequence shown here is derived from an EMBL/GenBank/DDBJ whole genome shotgun (WGS) entry which is preliminary data.</text>
</comment>
<dbReference type="InterPro" id="IPR009061">
    <property type="entry name" value="DNA-bd_dom_put_sf"/>
</dbReference>
<name>A0A081TS42_BACFG</name>
<dbReference type="SUPFAM" id="SSF46955">
    <property type="entry name" value="Putative DNA-binding domain"/>
    <property type="match status" value="1"/>
</dbReference>
<dbReference type="PANTHER" id="PTHR34585:SF22">
    <property type="entry name" value="HELIX-TURN-HELIX DOMAIN-CONTAINING PROTEIN"/>
    <property type="match status" value="1"/>
</dbReference>
<evidence type="ECO:0000313" key="1">
    <source>
        <dbReference type="EMBL" id="MCZ2687461.1"/>
    </source>
</evidence>